<accession>A0AAN6UE17</accession>
<dbReference type="EMBL" id="MU853426">
    <property type="protein sequence ID" value="KAK4131278.1"/>
    <property type="molecule type" value="Genomic_DNA"/>
</dbReference>
<organism evidence="1 2">
    <name type="scientific">Trichocladium antarcticum</name>
    <dbReference type="NCBI Taxonomy" id="1450529"/>
    <lineage>
        <taxon>Eukaryota</taxon>
        <taxon>Fungi</taxon>
        <taxon>Dikarya</taxon>
        <taxon>Ascomycota</taxon>
        <taxon>Pezizomycotina</taxon>
        <taxon>Sordariomycetes</taxon>
        <taxon>Sordariomycetidae</taxon>
        <taxon>Sordariales</taxon>
        <taxon>Chaetomiaceae</taxon>
        <taxon>Trichocladium</taxon>
    </lineage>
</organism>
<reference evidence="1" key="2">
    <citation type="submission" date="2023-05" db="EMBL/GenBank/DDBJ databases">
        <authorList>
            <consortium name="Lawrence Berkeley National Laboratory"/>
            <person name="Steindorff A."/>
            <person name="Hensen N."/>
            <person name="Bonometti L."/>
            <person name="Westerberg I."/>
            <person name="Brannstrom I.O."/>
            <person name="Guillou S."/>
            <person name="Cros-Aarteil S."/>
            <person name="Calhoun S."/>
            <person name="Haridas S."/>
            <person name="Kuo A."/>
            <person name="Mondo S."/>
            <person name="Pangilinan J."/>
            <person name="Riley R."/>
            <person name="Labutti K."/>
            <person name="Andreopoulos B."/>
            <person name="Lipzen A."/>
            <person name="Chen C."/>
            <person name="Yanf M."/>
            <person name="Daum C."/>
            <person name="Ng V."/>
            <person name="Clum A."/>
            <person name="Ohm R."/>
            <person name="Martin F."/>
            <person name="Silar P."/>
            <person name="Natvig D."/>
            <person name="Lalanne C."/>
            <person name="Gautier V."/>
            <person name="Ament-Velasquez S.L."/>
            <person name="Kruys A."/>
            <person name="Hutchinson M.I."/>
            <person name="Powell A.J."/>
            <person name="Barry K."/>
            <person name="Miller A.N."/>
            <person name="Grigoriev I.V."/>
            <person name="Debuchy R."/>
            <person name="Gladieux P."/>
            <person name="Thoren M.H."/>
            <person name="Johannesson H."/>
        </authorList>
    </citation>
    <scope>NUCLEOTIDE SEQUENCE</scope>
    <source>
        <strain evidence="1">CBS 123565</strain>
    </source>
</reference>
<gene>
    <name evidence="1" type="ORF">BT67DRAFT_444856</name>
</gene>
<proteinExistence type="predicted"/>
<name>A0AAN6UE17_9PEZI</name>
<comment type="caution">
    <text evidence="1">The sequence shown here is derived from an EMBL/GenBank/DDBJ whole genome shotgun (WGS) entry which is preliminary data.</text>
</comment>
<keyword evidence="2" id="KW-1185">Reference proteome</keyword>
<protein>
    <submittedName>
        <fullName evidence="1">Uncharacterized protein</fullName>
    </submittedName>
</protein>
<reference evidence="1" key="1">
    <citation type="journal article" date="2023" name="Mol. Phylogenet. Evol.">
        <title>Genome-scale phylogeny and comparative genomics of the fungal order Sordariales.</title>
        <authorList>
            <person name="Hensen N."/>
            <person name="Bonometti L."/>
            <person name="Westerberg I."/>
            <person name="Brannstrom I.O."/>
            <person name="Guillou S."/>
            <person name="Cros-Aarteil S."/>
            <person name="Calhoun S."/>
            <person name="Haridas S."/>
            <person name="Kuo A."/>
            <person name="Mondo S."/>
            <person name="Pangilinan J."/>
            <person name="Riley R."/>
            <person name="LaButti K."/>
            <person name="Andreopoulos B."/>
            <person name="Lipzen A."/>
            <person name="Chen C."/>
            <person name="Yan M."/>
            <person name="Daum C."/>
            <person name="Ng V."/>
            <person name="Clum A."/>
            <person name="Steindorff A."/>
            <person name="Ohm R.A."/>
            <person name="Martin F."/>
            <person name="Silar P."/>
            <person name="Natvig D.O."/>
            <person name="Lalanne C."/>
            <person name="Gautier V."/>
            <person name="Ament-Velasquez S.L."/>
            <person name="Kruys A."/>
            <person name="Hutchinson M.I."/>
            <person name="Powell A.J."/>
            <person name="Barry K."/>
            <person name="Miller A.N."/>
            <person name="Grigoriev I.V."/>
            <person name="Debuchy R."/>
            <person name="Gladieux P."/>
            <person name="Hiltunen Thoren M."/>
            <person name="Johannesson H."/>
        </authorList>
    </citation>
    <scope>NUCLEOTIDE SEQUENCE</scope>
    <source>
        <strain evidence="1">CBS 123565</strain>
    </source>
</reference>
<sequence length="77" mass="8311">MFSAVTLGMEKAGTTGELLDEDCHVHGVYLRGSAPSRMRMQTFSFSVFATAGLHASSSLDCRVCLRVSEGVRDRLTG</sequence>
<evidence type="ECO:0000313" key="2">
    <source>
        <dbReference type="Proteomes" id="UP001304895"/>
    </source>
</evidence>
<dbReference type="AlphaFoldDB" id="A0AAN6UE17"/>
<dbReference type="Proteomes" id="UP001304895">
    <property type="component" value="Unassembled WGS sequence"/>
</dbReference>
<evidence type="ECO:0000313" key="1">
    <source>
        <dbReference type="EMBL" id="KAK4131278.1"/>
    </source>
</evidence>